<protein>
    <submittedName>
        <fullName evidence="1">Putative ovule protein</fullName>
    </submittedName>
</protein>
<accession>A0A0V0H073</accession>
<evidence type="ECO:0000313" key="1">
    <source>
        <dbReference type="EMBL" id="JAP12843.1"/>
    </source>
</evidence>
<name>A0A0V0H073_SOLCH</name>
<proteinExistence type="predicted"/>
<dbReference type="AlphaFoldDB" id="A0A0V0H073"/>
<reference evidence="1" key="1">
    <citation type="submission" date="2015-12" db="EMBL/GenBank/DDBJ databases">
        <title>Gene expression during late stages of embryo sac development: a critical building block for successful pollen-pistil interactions.</title>
        <authorList>
            <person name="Liu Y."/>
            <person name="Joly V."/>
            <person name="Sabar M."/>
            <person name="Matton D.P."/>
        </authorList>
    </citation>
    <scope>NUCLEOTIDE SEQUENCE</scope>
</reference>
<sequence>MSYSAMGSRPQPSEDFLSPVKYADILSGINNTHSKLVIAKTSRVHQMQNGWPFPLPPQNILFLFYGL</sequence>
<dbReference type="EMBL" id="GEDG01028970">
    <property type="protein sequence ID" value="JAP12843.1"/>
    <property type="molecule type" value="Transcribed_RNA"/>
</dbReference>
<organism evidence="1">
    <name type="scientific">Solanum chacoense</name>
    <name type="common">Chaco potato</name>
    <dbReference type="NCBI Taxonomy" id="4108"/>
    <lineage>
        <taxon>Eukaryota</taxon>
        <taxon>Viridiplantae</taxon>
        <taxon>Streptophyta</taxon>
        <taxon>Embryophyta</taxon>
        <taxon>Tracheophyta</taxon>
        <taxon>Spermatophyta</taxon>
        <taxon>Magnoliopsida</taxon>
        <taxon>eudicotyledons</taxon>
        <taxon>Gunneridae</taxon>
        <taxon>Pentapetalae</taxon>
        <taxon>asterids</taxon>
        <taxon>lamiids</taxon>
        <taxon>Solanales</taxon>
        <taxon>Solanaceae</taxon>
        <taxon>Solanoideae</taxon>
        <taxon>Solaneae</taxon>
        <taxon>Solanum</taxon>
    </lineage>
</organism>